<feature type="coiled-coil region" evidence="1">
    <location>
        <begin position="543"/>
        <end position="577"/>
    </location>
</feature>
<proteinExistence type="predicted"/>
<feature type="coiled-coil region" evidence="1">
    <location>
        <begin position="113"/>
        <end position="164"/>
    </location>
</feature>
<dbReference type="PANTHER" id="PTHR31432:SF0">
    <property type="entry name" value="INTRAFLAGELLAR TRANSPORT PROTEIN 74 HOMOLOG"/>
    <property type="match status" value="1"/>
</dbReference>
<accession>A0ABM3GC14</accession>
<dbReference type="InterPro" id="IPR029602">
    <property type="entry name" value="IFT74"/>
</dbReference>
<feature type="region of interest" description="Disordered" evidence="2">
    <location>
        <begin position="1"/>
        <end position="28"/>
    </location>
</feature>
<gene>
    <name evidence="4" type="primary">LOC107224856</name>
</gene>
<dbReference type="GeneID" id="107224856"/>
<name>A0ABM3GC14_NEOLC</name>
<dbReference type="RefSeq" id="XP_046597810.1">
    <property type="nucleotide sequence ID" value="XM_046741854.1"/>
</dbReference>
<organism evidence="3 4">
    <name type="scientific">Neodiprion lecontei</name>
    <name type="common">Redheaded pine sawfly</name>
    <dbReference type="NCBI Taxonomy" id="441921"/>
    <lineage>
        <taxon>Eukaryota</taxon>
        <taxon>Metazoa</taxon>
        <taxon>Ecdysozoa</taxon>
        <taxon>Arthropoda</taxon>
        <taxon>Hexapoda</taxon>
        <taxon>Insecta</taxon>
        <taxon>Pterygota</taxon>
        <taxon>Neoptera</taxon>
        <taxon>Endopterygota</taxon>
        <taxon>Hymenoptera</taxon>
        <taxon>Tenthredinoidea</taxon>
        <taxon>Diprionidae</taxon>
        <taxon>Diprioninae</taxon>
        <taxon>Neodiprion</taxon>
    </lineage>
</organism>
<dbReference type="Proteomes" id="UP000829291">
    <property type="component" value="Chromosome 1"/>
</dbReference>
<feature type="coiled-coil region" evidence="1">
    <location>
        <begin position="188"/>
        <end position="361"/>
    </location>
</feature>
<evidence type="ECO:0000256" key="1">
    <source>
        <dbReference type="SAM" id="Coils"/>
    </source>
</evidence>
<reference evidence="4" key="1">
    <citation type="submission" date="2025-08" db="UniProtKB">
        <authorList>
            <consortium name="RefSeq"/>
        </authorList>
    </citation>
    <scope>IDENTIFICATION</scope>
    <source>
        <tissue evidence="4">Thorax and Abdomen</tissue>
    </source>
</reference>
<evidence type="ECO:0000256" key="2">
    <source>
        <dbReference type="SAM" id="MobiDB-lite"/>
    </source>
</evidence>
<keyword evidence="1" id="KW-0175">Coiled coil</keyword>
<feature type="compositionally biased region" description="Polar residues" evidence="2">
    <location>
        <begin position="1"/>
        <end position="13"/>
    </location>
</feature>
<sequence length="606" mass="69377">MDSQEMPVSSNYRAATAATPGRSVVGRPPSASAFSARVLNSASSRVSATSGGSFAVQGRLGTGLPSAAQVNLVDRPITQQGIAGLRPGTNRGLPMTRQVQDRRYYEGLLQLKIRELTQEIAVITRQVDSQSRERATFLHYDKRAKELAAELTELQGQLADYNIVVDKMTLDPDKNSLEMEAKSLAVKNDQTMAEIENLFAHRQQKEQELRAIEREVELEKKNAERIVEGMTIEQRAKYDDLTKQKIELQSSIDVMQTELDRLSNEKSTMEEQIALSQAKQEAVKLLVKISEVEGKRDKLREEEKNRLSPEEERIQLLAKVKQDNADVAAAERQTAELKRRIAEAEHELEQLETDLEECQSARHVKYKEMRKREEAMEQFMATFDRSKHEELERLDKLETTIVEHLTQISNCVSSDTHLTPGDELAILNIQHAISEDPDVPINVDQTIEGLSSEHTRLQQNLIKMQSLEKRLKVELTELKEKIGKKQSELLVLEDLDGLKARFEQKREEMIAERAKLREREPSIKQELASVRGEYEEIKSQLDKNETYVQISSLEDKLEKLKQNNETLQKFIREERERVDYNAIKSRALELVDRYNVKLRESVKGIH</sequence>
<evidence type="ECO:0000313" key="4">
    <source>
        <dbReference type="RefSeq" id="XP_046597810.1"/>
    </source>
</evidence>
<protein>
    <submittedName>
        <fullName evidence="4">Intraflagellar transport protein 74 homolog isoform X2</fullName>
    </submittedName>
</protein>
<keyword evidence="3" id="KW-1185">Reference proteome</keyword>
<evidence type="ECO:0000313" key="3">
    <source>
        <dbReference type="Proteomes" id="UP000829291"/>
    </source>
</evidence>
<feature type="coiled-coil region" evidence="1">
    <location>
        <begin position="461"/>
        <end position="519"/>
    </location>
</feature>
<dbReference type="PANTHER" id="PTHR31432">
    <property type="entry name" value="INTRAFLAGELLAR TRANSPORT PROTEIN 74 HOMOLOG"/>
    <property type="match status" value="1"/>
</dbReference>